<dbReference type="InterPro" id="IPR002372">
    <property type="entry name" value="PQQ_rpt_dom"/>
</dbReference>
<evidence type="ECO:0000259" key="2">
    <source>
        <dbReference type="Pfam" id="PF13360"/>
    </source>
</evidence>
<name>A0ABS8NDB2_9BACT</name>
<evidence type="ECO:0000256" key="1">
    <source>
        <dbReference type="SAM" id="SignalP"/>
    </source>
</evidence>
<feature type="signal peptide" evidence="1">
    <location>
        <begin position="1"/>
        <end position="27"/>
    </location>
</feature>
<dbReference type="PANTHER" id="PTHR34512:SF30">
    <property type="entry name" value="OUTER MEMBRANE PROTEIN ASSEMBLY FACTOR BAMB"/>
    <property type="match status" value="1"/>
</dbReference>
<dbReference type="RefSeq" id="WP_230271745.1">
    <property type="nucleotide sequence ID" value="NZ_JAJKFW010000006.1"/>
</dbReference>
<sequence>MTSVSQRLPLALCFSLLLASICSVAVAVEPSSWNQWRGPNRDGTIHGDVAWPDKLNGSLQEAWKISLQPSYSGPITVDGKVFTTETIDKQFERVSAYDLRTGEQMWERQWEGSMSVPFFAAANGDWIRSTPACVSGYLVVLGMRDVLVCLNTDTGEQRWRVDFPAEHGSELQPFGAASSPLIHNGSVYVQVGAGLAKLSLETGQVQWKVLGGGADMSSKGAFSSPTIATIAGMEQLLVQTREELCGVSLQDGGVLWKEPIEAFRGMNILTPLPVKDAIFTAAHSGKSQLFDLGRDSDSWTIDERWNQKTQGYMSSPVLVGDHIYLHLKNERFACLSVEDGSIQWTSSPVGKYWSMVQNKDRLLSLSADGKLRLIAASPQKYNVIDEQDVAEDSWAHLAVVTVDDSPMILVRALNSLTAYRWNIP</sequence>
<dbReference type="Gene3D" id="2.130.10.10">
    <property type="entry name" value="YVTN repeat-like/Quinoprotein amine dehydrogenase"/>
    <property type="match status" value="1"/>
</dbReference>
<organism evidence="3 4">
    <name type="scientific">Rhodopirellula halodulae</name>
    <dbReference type="NCBI Taxonomy" id="2894198"/>
    <lineage>
        <taxon>Bacteria</taxon>
        <taxon>Pseudomonadati</taxon>
        <taxon>Planctomycetota</taxon>
        <taxon>Planctomycetia</taxon>
        <taxon>Pirellulales</taxon>
        <taxon>Pirellulaceae</taxon>
        <taxon>Rhodopirellula</taxon>
    </lineage>
</organism>
<dbReference type="InterPro" id="IPR011047">
    <property type="entry name" value="Quinoprotein_ADH-like_sf"/>
</dbReference>
<reference evidence="3" key="1">
    <citation type="submission" date="2021-11" db="EMBL/GenBank/DDBJ databases">
        <title>Genome sequence.</title>
        <authorList>
            <person name="Sun Q."/>
        </authorList>
    </citation>
    <scope>NUCLEOTIDE SEQUENCE</scope>
    <source>
        <strain evidence="3">JC740</strain>
    </source>
</reference>
<dbReference type="PANTHER" id="PTHR34512">
    <property type="entry name" value="CELL SURFACE PROTEIN"/>
    <property type="match status" value="1"/>
</dbReference>
<evidence type="ECO:0000313" key="4">
    <source>
        <dbReference type="Proteomes" id="UP001430306"/>
    </source>
</evidence>
<comment type="caution">
    <text evidence="3">The sequence shown here is derived from an EMBL/GenBank/DDBJ whole genome shotgun (WGS) entry which is preliminary data.</text>
</comment>
<proteinExistence type="predicted"/>
<feature type="chain" id="PRO_5045955169" evidence="1">
    <location>
        <begin position="28"/>
        <end position="424"/>
    </location>
</feature>
<dbReference type="EMBL" id="JAJKFW010000006">
    <property type="protein sequence ID" value="MCC9641545.1"/>
    <property type="molecule type" value="Genomic_DNA"/>
</dbReference>
<keyword evidence="1" id="KW-0732">Signal</keyword>
<accession>A0ABS8NDB2</accession>
<protein>
    <submittedName>
        <fullName evidence="3">PQQ-binding-like beta-propeller repeat protein</fullName>
    </submittedName>
</protein>
<dbReference type="InterPro" id="IPR018391">
    <property type="entry name" value="PQQ_b-propeller_rpt"/>
</dbReference>
<dbReference type="Proteomes" id="UP001430306">
    <property type="component" value="Unassembled WGS sequence"/>
</dbReference>
<dbReference type="InterPro" id="IPR015943">
    <property type="entry name" value="WD40/YVTN_repeat-like_dom_sf"/>
</dbReference>
<feature type="domain" description="Pyrrolo-quinoline quinone repeat" evidence="2">
    <location>
        <begin position="92"/>
        <end position="345"/>
    </location>
</feature>
<keyword evidence="4" id="KW-1185">Reference proteome</keyword>
<dbReference type="SMART" id="SM00564">
    <property type="entry name" value="PQQ"/>
    <property type="match status" value="4"/>
</dbReference>
<dbReference type="SUPFAM" id="SSF50998">
    <property type="entry name" value="Quinoprotein alcohol dehydrogenase-like"/>
    <property type="match status" value="1"/>
</dbReference>
<gene>
    <name evidence="3" type="ORF">LOC71_04615</name>
</gene>
<dbReference type="Pfam" id="PF13360">
    <property type="entry name" value="PQQ_2"/>
    <property type="match status" value="1"/>
</dbReference>
<evidence type="ECO:0000313" key="3">
    <source>
        <dbReference type="EMBL" id="MCC9641545.1"/>
    </source>
</evidence>